<evidence type="ECO:0000313" key="1">
    <source>
        <dbReference type="EMBL" id="KAJ8636722.1"/>
    </source>
</evidence>
<dbReference type="Proteomes" id="UP001234297">
    <property type="component" value="Chromosome 3"/>
</dbReference>
<comment type="caution">
    <text evidence="1">The sequence shown here is derived from an EMBL/GenBank/DDBJ whole genome shotgun (WGS) entry which is preliminary data.</text>
</comment>
<dbReference type="EMBL" id="CM056811">
    <property type="protein sequence ID" value="KAJ8636722.1"/>
    <property type="molecule type" value="Genomic_DNA"/>
</dbReference>
<protein>
    <submittedName>
        <fullName evidence="1">Uncharacterized protein</fullName>
    </submittedName>
</protein>
<gene>
    <name evidence="1" type="ORF">MRB53_010989</name>
</gene>
<organism evidence="1 2">
    <name type="scientific">Persea americana</name>
    <name type="common">Avocado</name>
    <dbReference type="NCBI Taxonomy" id="3435"/>
    <lineage>
        <taxon>Eukaryota</taxon>
        <taxon>Viridiplantae</taxon>
        <taxon>Streptophyta</taxon>
        <taxon>Embryophyta</taxon>
        <taxon>Tracheophyta</taxon>
        <taxon>Spermatophyta</taxon>
        <taxon>Magnoliopsida</taxon>
        <taxon>Magnoliidae</taxon>
        <taxon>Laurales</taxon>
        <taxon>Lauraceae</taxon>
        <taxon>Persea</taxon>
    </lineage>
</organism>
<proteinExistence type="predicted"/>
<sequence>MHGYVKGQHIPVDDDPHLVPLEELFSTSPCPDLYSTPAPIVPLAMVVAPSPATVESLVWRLKHLPRNRRVPERLLDFKHGLPQSEYVLTKQDKEILEGFHIYYTTTYQPPIVFSA</sequence>
<accession>A0ACC2LUB0</accession>
<keyword evidence="2" id="KW-1185">Reference proteome</keyword>
<name>A0ACC2LUB0_PERAE</name>
<reference evidence="1 2" key="1">
    <citation type="journal article" date="2022" name="Hortic Res">
        <title>A haplotype resolved chromosomal level avocado genome allows analysis of novel avocado genes.</title>
        <authorList>
            <person name="Nath O."/>
            <person name="Fletcher S.J."/>
            <person name="Hayward A."/>
            <person name="Shaw L.M."/>
            <person name="Masouleh A.K."/>
            <person name="Furtado A."/>
            <person name="Henry R.J."/>
            <person name="Mitter N."/>
        </authorList>
    </citation>
    <scope>NUCLEOTIDE SEQUENCE [LARGE SCALE GENOMIC DNA]</scope>
    <source>
        <strain evidence="2">cv. Hass</strain>
    </source>
</reference>
<evidence type="ECO:0000313" key="2">
    <source>
        <dbReference type="Proteomes" id="UP001234297"/>
    </source>
</evidence>